<gene>
    <name evidence="2" type="ORF">GRF29_213g178272</name>
</gene>
<feature type="domain" description="NAD-dependent epimerase/dehydratase" evidence="1">
    <location>
        <begin position="6"/>
        <end position="224"/>
    </location>
</feature>
<dbReference type="InterPro" id="IPR001509">
    <property type="entry name" value="Epimerase_deHydtase"/>
</dbReference>
<dbReference type="SUPFAM" id="SSF51735">
    <property type="entry name" value="NAD(P)-binding Rossmann-fold domains"/>
    <property type="match status" value="1"/>
</dbReference>
<dbReference type="Pfam" id="PF01370">
    <property type="entry name" value="Epimerase"/>
    <property type="match status" value="1"/>
</dbReference>
<protein>
    <recommendedName>
        <fullName evidence="1">NAD-dependent epimerase/dehydratase domain-containing protein</fullName>
    </recommendedName>
</protein>
<evidence type="ECO:0000313" key="2">
    <source>
        <dbReference type="EMBL" id="KAK3200858.1"/>
    </source>
</evidence>
<dbReference type="AlphaFoldDB" id="A0AAN6RED5"/>
<evidence type="ECO:0000313" key="3">
    <source>
        <dbReference type="Proteomes" id="UP001280581"/>
    </source>
</evidence>
<dbReference type="GO" id="GO:0004029">
    <property type="term" value="F:aldehyde dehydrogenase (NAD+) activity"/>
    <property type="evidence" value="ECO:0007669"/>
    <property type="project" value="TreeGrafter"/>
</dbReference>
<dbReference type="InterPro" id="IPR051783">
    <property type="entry name" value="NAD(P)-dependent_oxidoreduct"/>
</dbReference>
<dbReference type="PANTHER" id="PTHR48079:SF6">
    <property type="entry name" value="NAD(P)-BINDING DOMAIN-CONTAINING PROTEIN-RELATED"/>
    <property type="match status" value="1"/>
</dbReference>
<sequence>MGGENILVTGAAGFIGGSIVADFVAGIVPSVKQENIVAAVRSEEQAKAISDTGVKAIRLDLSNADAVADSIQAQDISIVIHLASSLYANLAVNLIDGLSKREEATGKHGHFIHTSGMSAFMAGSGWPADKLNATSDDIFETEKRLADSYPVRSTDVTVIEHAQAKGVDSYIVIPCITHGTGTGAWNQLSVNLPISIRASLDAKQVHRFQEDITASYVHVSDLTALYGRLTEKIIQNEKPPSGQKGYYFSTAYQMSSREFSEQLAAALYTRGLVSSDQPKVWSSLEAAAAGHGVPVEFVHHIWNSGDVASTSGIGKAGKIGWAPQWDKARLFSNINNEIDAVLELGQAKSSLVDALWATAGRPKPN</sequence>
<accession>A0AAN6RED5</accession>
<proteinExistence type="predicted"/>
<organism evidence="2 3">
    <name type="scientific">Pseudopithomyces chartarum</name>
    <dbReference type="NCBI Taxonomy" id="1892770"/>
    <lineage>
        <taxon>Eukaryota</taxon>
        <taxon>Fungi</taxon>
        <taxon>Dikarya</taxon>
        <taxon>Ascomycota</taxon>
        <taxon>Pezizomycotina</taxon>
        <taxon>Dothideomycetes</taxon>
        <taxon>Pleosporomycetidae</taxon>
        <taxon>Pleosporales</taxon>
        <taxon>Massarineae</taxon>
        <taxon>Didymosphaeriaceae</taxon>
        <taxon>Pseudopithomyces</taxon>
    </lineage>
</organism>
<reference evidence="2 3" key="1">
    <citation type="submission" date="2021-02" db="EMBL/GenBank/DDBJ databases">
        <title>Genome assembly of Pseudopithomyces chartarum.</title>
        <authorList>
            <person name="Jauregui R."/>
            <person name="Singh J."/>
            <person name="Voisey C."/>
        </authorList>
    </citation>
    <scope>NUCLEOTIDE SEQUENCE [LARGE SCALE GENOMIC DNA]</scope>
    <source>
        <strain evidence="2 3">AGR01</strain>
    </source>
</reference>
<dbReference type="GO" id="GO:0005737">
    <property type="term" value="C:cytoplasm"/>
    <property type="evidence" value="ECO:0007669"/>
    <property type="project" value="TreeGrafter"/>
</dbReference>
<evidence type="ECO:0000259" key="1">
    <source>
        <dbReference type="Pfam" id="PF01370"/>
    </source>
</evidence>
<dbReference type="Gene3D" id="3.40.50.720">
    <property type="entry name" value="NAD(P)-binding Rossmann-like Domain"/>
    <property type="match status" value="1"/>
</dbReference>
<dbReference type="EMBL" id="WVTA01000017">
    <property type="protein sequence ID" value="KAK3200858.1"/>
    <property type="molecule type" value="Genomic_DNA"/>
</dbReference>
<dbReference type="PANTHER" id="PTHR48079">
    <property type="entry name" value="PROTEIN YEEZ"/>
    <property type="match status" value="1"/>
</dbReference>
<name>A0AAN6RED5_9PLEO</name>
<dbReference type="InterPro" id="IPR036291">
    <property type="entry name" value="NAD(P)-bd_dom_sf"/>
</dbReference>
<comment type="caution">
    <text evidence="2">The sequence shown here is derived from an EMBL/GenBank/DDBJ whole genome shotgun (WGS) entry which is preliminary data.</text>
</comment>
<dbReference type="Proteomes" id="UP001280581">
    <property type="component" value="Unassembled WGS sequence"/>
</dbReference>
<keyword evidence="3" id="KW-1185">Reference proteome</keyword>